<keyword evidence="3" id="KW-0633">Potassium transport</keyword>
<dbReference type="Gene3D" id="3.40.50.720">
    <property type="entry name" value="NAD(P)-binding Rossmann-like Domain"/>
    <property type="match status" value="1"/>
</dbReference>
<dbReference type="InterPro" id="IPR006037">
    <property type="entry name" value="RCK_C"/>
</dbReference>
<evidence type="ECO:0000256" key="7">
    <source>
        <dbReference type="SAM" id="MobiDB-lite"/>
    </source>
</evidence>
<dbReference type="EMBL" id="BAAADQ010000009">
    <property type="protein sequence ID" value="GAA0543649.1"/>
    <property type="molecule type" value="Genomic_DNA"/>
</dbReference>
<proteinExistence type="predicted"/>
<dbReference type="Pfam" id="PF02080">
    <property type="entry name" value="TrkA_C"/>
    <property type="match status" value="1"/>
</dbReference>
<comment type="function">
    <text evidence="1">Part of a potassium transport system.</text>
</comment>
<evidence type="ECO:0000256" key="6">
    <source>
        <dbReference type="ARBA" id="ARBA00023065"/>
    </source>
</evidence>
<keyword evidence="2" id="KW-0813">Transport</keyword>
<dbReference type="Pfam" id="PF02254">
    <property type="entry name" value="TrkA_N"/>
    <property type="match status" value="1"/>
</dbReference>
<keyword evidence="6" id="KW-0406">Ion transport</keyword>
<evidence type="ECO:0000256" key="4">
    <source>
        <dbReference type="ARBA" id="ARBA00022958"/>
    </source>
</evidence>
<dbReference type="AlphaFoldDB" id="A0AAV3STG4"/>
<evidence type="ECO:0000313" key="11">
    <source>
        <dbReference type="Proteomes" id="UP001501425"/>
    </source>
</evidence>
<reference evidence="10" key="2">
    <citation type="submission" date="2023-12" db="EMBL/GenBank/DDBJ databases">
        <authorList>
            <person name="Sun Q."/>
            <person name="Inoue M."/>
        </authorList>
    </citation>
    <scope>NUCLEOTIDE SEQUENCE</scope>
    <source>
        <strain evidence="10">JCM 14265</strain>
    </source>
</reference>
<dbReference type="PANTHER" id="PTHR43833:SF5">
    <property type="entry name" value="TRK SYSTEM POTASSIUM UPTAKE PROTEIN TRKA"/>
    <property type="match status" value="1"/>
</dbReference>
<accession>A0AAV3STG4</accession>
<gene>
    <name evidence="10" type="ORF">GCM10008994_18280</name>
</gene>
<dbReference type="InterPro" id="IPR003148">
    <property type="entry name" value="RCK_N"/>
</dbReference>
<dbReference type="Proteomes" id="UP001501425">
    <property type="component" value="Unassembled WGS sequence"/>
</dbReference>
<reference evidence="10" key="1">
    <citation type="journal article" date="2014" name="Int. J. Syst. Evol. Microbiol.">
        <title>Complete genome sequence of Corynebacterium casei LMG S-19264T (=DSM 44701T), isolated from a smear-ripened cheese.</title>
        <authorList>
            <consortium name="US DOE Joint Genome Institute (JGI-PGF)"/>
            <person name="Walter F."/>
            <person name="Albersmeier A."/>
            <person name="Kalinowski J."/>
            <person name="Ruckert C."/>
        </authorList>
    </citation>
    <scope>NUCLEOTIDE SEQUENCE</scope>
    <source>
        <strain evidence="10">JCM 14265</strain>
    </source>
</reference>
<keyword evidence="4" id="KW-0630">Potassium</keyword>
<evidence type="ECO:0000313" key="10">
    <source>
        <dbReference type="EMBL" id="GAA0543649.1"/>
    </source>
</evidence>
<evidence type="ECO:0000259" key="9">
    <source>
        <dbReference type="PROSITE" id="PS51202"/>
    </source>
</evidence>
<keyword evidence="5" id="KW-0520">NAD</keyword>
<dbReference type="SUPFAM" id="SSF116726">
    <property type="entry name" value="TrkA C-terminal domain-like"/>
    <property type="match status" value="1"/>
</dbReference>
<dbReference type="GO" id="GO:0005886">
    <property type="term" value="C:plasma membrane"/>
    <property type="evidence" value="ECO:0007669"/>
    <property type="project" value="InterPro"/>
</dbReference>
<dbReference type="InterPro" id="IPR036721">
    <property type="entry name" value="RCK_C_sf"/>
</dbReference>
<name>A0AAV3STG4_9EURY</name>
<dbReference type="GO" id="GO:0015079">
    <property type="term" value="F:potassium ion transmembrane transporter activity"/>
    <property type="evidence" value="ECO:0007669"/>
    <property type="project" value="InterPro"/>
</dbReference>
<organism evidence="10 11">
    <name type="scientific">Halorubrum ejinorense</name>
    <dbReference type="NCBI Taxonomy" id="425309"/>
    <lineage>
        <taxon>Archaea</taxon>
        <taxon>Methanobacteriati</taxon>
        <taxon>Methanobacteriota</taxon>
        <taxon>Stenosarchaea group</taxon>
        <taxon>Halobacteria</taxon>
        <taxon>Halobacteriales</taxon>
        <taxon>Haloferacaceae</taxon>
        <taxon>Halorubrum</taxon>
    </lineage>
</organism>
<dbReference type="InterPro" id="IPR050721">
    <property type="entry name" value="Trk_Ktr_HKT_K-transport"/>
</dbReference>
<evidence type="ECO:0000259" key="8">
    <source>
        <dbReference type="PROSITE" id="PS51201"/>
    </source>
</evidence>
<dbReference type="PROSITE" id="PS51202">
    <property type="entry name" value="RCK_C"/>
    <property type="match status" value="1"/>
</dbReference>
<dbReference type="SUPFAM" id="SSF51735">
    <property type="entry name" value="NAD(P)-binding Rossmann-fold domains"/>
    <property type="match status" value="1"/>
</dbReference>
<dbReference type="PROSITE" id="PS51201">
    <property type="entry name" value="RCK_N"/>
    <property type="match status" value="1"/>
</dbReference>
<dbReference type="InterPro" id="IPR036291">
    <property type="entry name" value="NAD(P)-bd_dom_sf"/>
</dbReference>
<evidence type="ECO:0000256" key="1">
    <source>
        <dbReference type="ARBA" id="ARBA00003660"/>
    </source>
</evidence>
<protein>
    <submittedName>
        <fullName evidence="10">TrkA family potassium uptake protein</fullName>
    </submittedName>
</protein>
<dbReference type="PANTHER" id="PTHR43833">
    <property type="entry name" value="POTASSIUM CHANNEL PROTEIN 2-RELATED-RELATED"/>
    <property type="match status" value="1"/>
</dbReference>
<evidence type="ECO:0000256" key="3">
    <source>
        <dbReference type="ARBA" id="ARBA00022538"/>
    </source>
</evidence>
<feature type="domain" description="RCK N-terminal" evidence="8">
    <location>
        <begin position="41"/>
        <end position="163"/>
    </location>
</feature>
<evidence type="ECO:0000256" key="5">
    <source>
        <dbReference type="ARBA" id="ARBA00023027"/>
    </source>
</evidence>
<dbReference type="Gene3D" id="3.30.70.1450">
    <property type="entry name" value="Regulator of K+ conductance, C-terminal domain"/>
    <property type="match status" value="1"/>
</dbReference>
<feature type="domain" description="RCK C-terminal" evidence="9">
    <location>
        <begin position="174"/>
        <end position="263"/>
    </location>
</feature>
<dbReference type="InterPro" id="IPR006036">
    <property type="entry name" value="K_uptake_TrkA"/>
</dbReference>
<comment type="caution">
    <text evidence="10">The sequence shown here is derived from an EMBL/GenBank/DDBJ whole genome shotgun (WGS) entry which is preliminary data.</text>
</comment>
<sequence length="276" mass="29947">MRRLGDGPRARDDTGGRAAEPRTRDSDRESADELIGYTYQLMYVIIVGAGDIGTPLIEIATGAGYEVVVIETDPEKADEVASDYDCMVLNADATVKETLVDAGSDRADAIITTTDQDATNVMVSLLAQELDVPNVVSVVHNPEHMNLFRQIGVNTMQNPQRLIAESLFRSVDRPSIVDYMRVGDVAEVFEITVAEEAPIAEKTLIEADEDGLLGDETLIVAIEREDTDSPVTPRGQTRIETGDLLTVYSGTGATPDVTDIFGHYEDQENGSNGVRL</sequence>
<evidence type="ECO:0000256" key="2">
    <source>
        <dbReference type="ARBA" id="ARBA00022448"/>
    </source>
</evidence>
<feature type="region of interest" description="Disordered" evidence="7">
    <location>
        <begin position="1"/>
        <end position="29"/>
    </location>
</feature>
<dbReference type="PRINTS" id="PR00335">
    <property type="entry name" value="KUPTAKETRKA"/>
</dbReference>